<dbReference type="SUPFAM" id="SSF90229">
    <property type="entry name" value="CCCH zinc finger"/>
    <property type="match status" value="1"/>
</dbReference>
<gene>
    <name evidence="7" type="ORF">Pmar_PMAR012616</name>
</gene>
<dbReference type="InterPro" id="IPR036855">
    <property type="entry name" value="Znf_CCCH_sf"/>
</dbReference>
<evidence type="ECO:0000313" key="7">
    <source>
        <dbReference type="EMBL" id="EER19634.1"/>
    </source>
</evidence>
<evidence type="ECO:0000313" key="8">
    <source>
        <dbReference type="Proteomes" id="UP000007800"/>
    </source>
</evidence>
<dbReference type="Proteomes" id="UP000007800">
    <property type="component" value="Unassembled WGS sequence"/>
</dbReference>
<keyword evidence="1 4" id="KW-0479">Metal-binding</keyword>
<dbReference type="OrthoDB" id="430732at2759"/>
<feature type="domain" description="C3H1-type" evidence="6">
    <location>
        <begin position="60"/>
        <end position="92"/>
    </location>
</feature>
<evidence type="ECO:0000256" key="1">
    <source>
        <dbReference type="ARBA" id="ARBA00022723"/>
    </source>
</evidence>
<feature type="zinc finger region" description="C3H1-type" evidence="4">
    <location>
        <begin position="100"/>
        <end position="129"/>
    </location>
</feature>
<dbReference type="GeneID" id="9057472"/>
<feature type="region of interest" description="Disordered" evidence="5">
    <location>
        <begin position="1"/>
        <end position="32"/>
    </location>
</feature>
<accession>C5K7U9</accession>
<evidence type="ECO:0000259" key="6">
    <source>
        <dbReference type="PROSITE" id="PS50103"/>
    </source>
</evidence>
<feature type="zinc finger region" description="C3H1-type" evidence="4">
    <location>
        <begin position="60"/>
        <end position="92"/>
    </location>
</feature>
<protein>
    <recommendedName>
        <fullName evidence="6">C3H1-type domain-containing protein</fullName>
    </recommendedName>
</protein>
<dbReference type="GO" id="GO:0008270">
    <property type="term" value="F:zinc ion binding"/>
    <property type="evidence" value="ECO:0007669"/>
    <property type="project" value="UniProtKB-KW"/>
</dbReference>
<evidence type="ECO:0000256" key="2">
    <source>
        <dbReference type="ARBA" id="ARBA00022771"/>
    </source>
</evidence>
<keyword evidence="3 4" id="KW-0862">Zinc</keyword>
<feature type="region of interest" description="Disordered" evidence="5">
    <location>
        <begin position="137"/>
        <end position="165"/>
    </location>
</feature>
<reference evidence="7 8" key="1">
    <citation type="submission" date="2008-07" db="EMBL/GenBank/DDBJ databases">
        <authorList>
            <person name="El-Sayed N."/>
            <person name="Caler E."/>
            <person name="Inman J."/>
            <person name="Amedeo P."/>
            <person name="Hass B."/>
            <person name="Wortman J."/>
        </authorList>
    </citation>
    <scope>NUCLEOTIDE SEQUENCE [LARGE SCALE GENOMIC DNA]</scope>
    <source>
        <strain evidence="8">ATCC 50983 / TXsc</strain>
    </source>
</reference>
<organism evidence="8">
    <name type="scientific">Perkinsus marinus (strain ATCC 50983 / TXsc)</name>
    <dbReference type="NCBI Taxonomy" id="423536"/>
    <lineage>
        <taxon>Eukaryota</taxon>
        <taxon>Sar</taxon>
        <taxon>Alveolata</taxon>
        <taxon>Perkinsozoa</taxon>
        <taxon>Perkinsea</taxon>
        <taxon>Perkinsida</taxon>
        <taxon>Perkinsidae</taxon>
        <taxon>Perkinsus</taxon>
    </lineage>
</organism>
<dbReference type="Gene3D" id="3.30.1370.210">
    <property type="match status" value="1"/>
</dbReference>
<name>C5K7U9_PERM5</name>
<dbReference type="InParanoid" id="C5K7U9"/>
<dbReference type="InterPro" id="IPR000571">
    <property type="entry name" value="Znf_CCCH"/>
</dbReference>
<feature type="domain" description="C3H1-type" evidence="6">
    <location>
        <begin position="100"/>
        <end position="129"/>
    </location>
</feature>
<evidence type="ECO:0000256" key="3">
    <source>
        <dbReference type="ARBA" id="ARBA00022833"/>
    </source>
</evidence>
<dbReference type="AlphaFoldDB" id="C5K7U9"/>
<dbReference type="RefSeq" id="XP_002787838.1">
    <property type="nucleotide sequence ID" value="XM_002787792.1"/>
</dbReference>
<keyword evidence="8" id="KW-1185">Reference proteome</keyword>
<evidence type="ECO:0000256" key="5">
    <source>
        <dbReference type="SAM" id="MobiDB-lite"/>
    </source>
</evidence>
<dbReference type="SMART" id="SM00356">
    <property type="entry name" value="ZnF_C3H1"/>
    <property type="match status" value="2"/>
</dbReference>
<dbReference type="EMBL" id="GG671079">
    <property type="protein sequence ID" value="EER19634.1"/>
    <property type="molecule type" value="Genomic_DNA"/>
</dbReference>
<sequence>MSASTTADAESPSAIVRWAQTRRPRRDSEDSVKSKLELAIRRAPAKRINNSFISDQANAFLKTKMCPKLRMNADGLWSCPQGDRCSFAHSESELRLLPNLTKTAICYEQVYGKCGCKNGALCKYAHSEEELRNYVPLGAPHGRQYNNNRHGSGGSVSGSKRKSSQTCEVRKYVHG</sequence>
<dbReference type="PROSITE" id="PS50103">
    <property type="entry name" value="ZF_C3H1"/>
    <property type="match status" value="2"/>
</dbReference>
<proteinExistence type="predicted"/>
<keyword evidence="2 4" id="KW-0863">Zinc-finger</keyword>
<evidence type="ECO:0000256" key="4">
    <source>
        <dbReference type="PROSITE-ProRule" id="PRU00723"/>
    </source>
</evidence>